<dbReference type="EC" id="3.6.1.23" evidence="2"/>
<dbReference type="Proteomes" id="UP000233769">
    <property type="component" value="Chromosome tk0001"/>
</dbReference>
<evidence type="ECO:0000256" key="6">
    <source>
        <dbReference type="SAM" id="MobiDB-lite"/>
    </source>
</evidence>
<evidence type="ECO:0000256" key="3">
    <source>
        <dbReference type="ARBA" id="ARBA00022801"/>
    </source>
</evidence>
<dbReference type="InterPro" id="IPR033704">
    <property type="entry name" value="dUTPase_trimeric"/>
</dbReference>
<dbReference type="GO" id="GO:0000287">
    <property type="term" value="F:magnesium ion binding"/>
    <property type="evidence" value="ECO:0007669"/>
    <property type="project" value="InterPro"/>
</dbReference>
<comment type="catalytic activity">
    <reaction evidence="5">
        <text>dUTP + H2O = dUMP + diphosphate + H(+)</text>
        <dbReference type="Rhea" id="RHEA:10248"/>
        <dbReference type="ChEBI" id="CHEBI:15377"/>
        <dbReference type="ChEBI" id="CHEBI:15378"/>
        <dbReference type="ChEBI" id="CHEBI:33019"/>
        <dbReference type="ChEBI" id="CHEBI:61555"/>
        <dbReference type="ChEBI" id="CHEBI:246422"/>
        <dbReference type="EC" id="3.6.1.23"/>
    </reaction>
</comment>
<dbReference type="GO" id="GO:0004170">
    <property type="term" value="F:dUTP diphosphatase activity"/>
    <property type="evidence" value="ECO:0007669"/>
    <property type="project" value="UniProtKB-EC"/>
</dbReference>
<evidence type="ECO:0000313" key="9">
    <source>
        <dbReference type="Proteomes" id="UP000233769"/>
    </source>
</evidence>
<protein>
    <recommendedName>
        <fullName evidence="2">dUTP diphosphatase</fullName>
        <ecNumber evidence="2">3.6.1.23</ecNumber>
    </recommendedName>
</protein>
<dbReference type="Pfam" id="PF00692">
    <property type="entry name" value="dUTPase"/>
    <property type="match status" value="1"/>
</dbReference>
<comment type="similarity">
    <text evidence="1">Belongs to the dUTPase family.</text>
</comment>
<dbReference type="PANTHER" id="PTHR11241:SF0">
    <property type="entry name" value="DEOXYURIDINE 5'-TRIPHOSPHATE NUCLEOTIDOHYDROLASE"/>
    <property type="match status" value="1"/>
</dbReference>
<dbReference type="GO" id="GO:0046081">
    <property type="term" value="P:dUTP catabolic process"/>
    <property type="evidence" value="ECO:0007669"/>
    <property type="project" value="InterPro"/>
</dbReference>
<feature type="compositionally biased region" description="Gly residues" evidence="6">
    <location>
        <begin position="148"/>
        <end position="168"/>
    </location>
</feature>
<evidence type="ECO:0000256" key="2">
    <source>
        <dbReference type="ARBA" id="ARBA00012379"/>
    </source>
</evidence>
<dbReference type="InterPro" id="IPR036157">
    <property type="entry name" value="dUTPase-like_sf"/>
</dbReference>
<dbReference type="PANTHER" id="PTHR11241">
    <property type="entry name" value="DEOXYURIDINE 5'-TRIPHOSPHATE NUCLEOTIDOHYDROLASE"/>
    <property type="match status" value="1"/>
</dbReference>
<dbReference type="Gene3D" id="2.70.40.10">
    <property type="match status" value="1"/>
</dbReference>
<evidence type="ECO:0000256" key="5">
    <source>
        <dbReference type="ARBA" id="ARBA00047686"/>
    </source>
</evidence>
<evidence type="ECO:0000256" key="4">
    <source>
        <dbReference type="ARBA" id="ARBA00023080"/>
    </source>
</evidence>
<evidence type="ECO:0000259" key="7">
    <source>
        <dbReference type="Pfam" id="PF00692"/>
    </source>
</evidence>
<feature type="region of interest" description="Disordered" evidence="6">
    <location>
        <begin position="138"/>
        <end position="168"/>
    </location>
</feature>
<evidence type="ECO:0000313" key="8">
    <source>
        <dbReference type="EMBL" id="SOR31086.1"/>
    </source>
</evidence>
<dbReference type="EMBL" id="LT962688">
    <property type="protein sequence ID" value="SOR31086.1"/>
    <property type="molecule type" value="Genomic_DNA"/>
</dbReference>
<keyword evidence="3 8" id="KW-0378">Hydrolase</keyword>
<name>A0A2N9AUT1_METEX</name>
<evidence type="ECO:0000256" key="1">
    <source>
        <dbReference type="ARBA" id="ARBA00006581"/>
    </source>
</evidence>
<organism evidence="8 9">
    <name type="scientific">Methylorubrum extorquens</name>
    <name type="common">Methylobacterium dichloromethanicum</name>
    <name type="synonym">Methylobacterium extorquens</name>
    <dbReference type="NCBI Taxonomy" id="408"/>
    <lineage>
        <taxon>Bacteria</taxon>
        <taxon>Pseudomonadati</taxon>
        <taxon>Pseudomonadota</taxon>
        <taxon>Alphaproteobacteria</taxon>
        <taxon>Hyphomicrobiales</taxon>
        <taxon>Methylobacteriaceae</taxon>
        <taxon>Methylorubrum</taxon>
    </lineage>
</organism>
<accession>A0A2N9AUT1</accession>
<dbReference type="GO" id="GO:0006226">
    <property type="term" value="P:dUMP biosynthetic process"/>
    <property type="evidence" value="ECO:0007669"/>
    <property type="project" value="InterPro"/>
</dbReference>
<feature type="domain" description="dUTPase-like" evidence="7">
    <location>
        <begin position="23"/>
        <end position="166"/>
    </location>
</feature>
<dbReference type="NCBIfam" id="NF001862">
    <property type="entry name" value="PRK00601.1"/>
    <property type="match status" value="1"/>
</dbReference>
<dbReference type="SUPFAM" id="SSF51283">
    <property type="entry name" value="dUTPase-like"/>
    <property type="match status" value="1"/>
</dbReference>
<reference evidence="9" key="1">
    <citation type="submission" date="2017-10" db="EMBL/GenBank/DDBJ databases">
        <authorList>
            <person name="Regsiter A."/>
            <person name="William W."/>
        </authorList>
    </citation>
    <scope>NUCLEOTIDE SEQUENCE [LARGE SCALE GENOMIC DNA]</scope>
</reference>
<gene>
    <name evidence="8" type="primary">dut</name>
    <name evidence="8" type="ORF">TK0001_4484</name>
</gene>
<dbReference type="InterPro" id="IPR029054">
    <property type="entry name" value="dUTPase-like"/>
</dbReference>
<dbReference type="InterPro" id="IPR008181">
    <property type="entry name" value="dUTPase"/>
</dbReference>
<keyword evidence="4" id="KW-0546">Nucleotide metabolism</keyword>
<proteinExistence type="inferred from homology"/>
<dbReference type="CDD" id="cd07557">
    <property type="entry name" value="trimeric_dUTPase"/>
    <property type="match status" value="1"/>
</dbReference>
<dbReference type="AlphaFoldDB" id="A0A2N9AUT1"/>
<sequence>MSQSPSKVGLHILDPRLAGWGFPCWGSIAAAGLDLHACLDAPLVLEPQAPPALIPAGFSLRIGESDWCGLVFARSGLGHREGLVLGNGTGVIDADYEGPLLISAWNRNPPGSGAAIRIEPGERIAQLVFTRVLRPDFEIRDGAPEPNGPGGREQGSRGQGGFGSTGRR</sequence>